<protein>
    <recommendedName>
        <fullName evidence="3">Uracil-DNA glycosylase-like domain-containing protein</fullName>
    </recommendedName>
</protein>
<evidence type="ECO:0008006" key="3">
    <source>
        <dbReference type="Google" id="ProtNLM"/>
    </source>
</evidence>
<sequence length="241" mass="26847">MRTNPDGTDDSRTLFDELLDLVPTELYREFGEVFYSGATSFEQPSMIYLLGFNPGGDPSKAELGRYTIASDLEASRRPERRDWSGFEDDWRDFGPGAVSFQRRVRHLISACGVGDLRKVPSSNAIFVRSARIESLDAQRTKTLLRDCWAVHEKVISALGVRVVVCFGRAAGEWIRAQVGANGEMASDTFTETNERRWRSTTHHGRDGIQVVTLSHPSVADWTNPRSDPTGLVVRALERAGG</sequence>
<name>A0ABW2AIF9_9MICO</name>
<keyword evidence="2" id="KW-1185">Reference proteome</keyword>
<dbReference type="EMBL" id="JBHSWH010000001">
    <property type="protein sequence ID" value="MFC6706678.1"/>
    <property type="molecule type" value="Genomic_DNA"/>
</dbReference>
<reference evidence="2" key="1">
    <citation type="journal article" date="2019" name="Int. J. Syst. Evol. Microbiol.">
        <title>The Global Catalogue of Microorganisms (GCM) 10K type strain sequencing project: providing services to taxonomists for standard genome sequencing and annotation.</title>
        <authorList>
            <consortium name="The Broad Institute Genomics Platform"/>
            <consortium name="The Broad Institute Genome Sequencing Center for Infectious Disease"/>
            <person name="Wu L."/>
            <person name="Ma J."/>
        </authorList>
    </citation>
    <scope>NUCLEOTIDE SEQUENCE [LARGE SCALE GENOMIC DNA]</scope>
    <source>
        <strain evidence="2">CCUG 58127</strain>
    </source>
</reference>
<dbReference type="Proteomes" id="UP001596298">
    <property type="component" value="Unassembled WGS sequence"/>
</dbReference>
<organism evidence="1 2">
    <name type="scientific">Flexivirga alba</name>
    <dbReference type="NCBI Taxonomy" id="702742"/>
    <lineage>
        <taxon>Bacteria</taxon>
        <taxon>Bacillati</taxon>
        <taxon>Actinomycetota</taxon>
        <taxon>Actinomycetes</taxon>
        <taxon>Micrococcales</taxon>
        <taxon>Dermacoccaceae</taxon>
        <taxon>Flexivirga</taxon>
    </lineage>
</organism>
<evidence type="ECO:0000313" key="2">
    <source>
        <dbReference type="Proteomes" id="UP001596298"/>
    </source>
</evidence>
<dbReference type="InterPro" id="IPR036895">
    <property type="entry name" value="Uracil-DNA_glycosylase-like_sf"/>
</dbReference>
<evidence type="ECO:0000313" key="1">
    <source>
        <dbReference type="EMBL" id="MFC6706678.1"/>
    </source>
</evidence>
<comment type="caution">
    <text evidence="1">The sequence shown here is derived from an EMBL/GenBank/DDBJ whole genome shotgun (WGS) entry which is preliminary data.</text>
</comment>
<dbReference type="Gene3D" id="3.40.470.10">
    <property type="entry name" value="Uracil-DNA glycosylase-like domain"/>
    <property type="match status" value="1"/>
</dbReference>
<dbReference type="RefSeq" id="WP_382403372.1">
    <property type="nucleotide sequence ID" value="NZ_JBHSWH010000001.1"/>
</dbReference>
<accession>A0ABW2AIF9</accession>
<gene>
    <name evidence="1" type="ORF">ACFQDH_15790</name>
</gene>
<proteinExistence type="predicted"/>